<dbReference type="AlphaFoldDB" id="T1F5Z8"/>
<dbReference type="Proteomes" id="UP000015101">
    <property type="component" value="Unassembled WGS sequence"/>
</dbReference>
<dbReference type="InParanoid" id="T1F5Z8"/>
<gene>
    <name evidence="3" type="primary">20204247</name>
    <name evidence="2" type="ORF">HELRODRAFT_172835</name>
</gene>
<dbReference type="EMBL" id="KB096502">
    <property type="protein sequence ID" value="ESO04445.1"/>
    <property type="molecule type" value="Genomic_DNA"/>
</dbReference>
<dbReference type="EnsemblMetazoa" id="HelroT172835">
    <property type="protein sequence ID" value="HelroP172835"/>
    <property type="gene ID" value="HelroG172835"/>
</dbReference>
<organism evidence="3 4">
    <name type="scientific">Helobdella robusta</name>
    <name type="common">Californian leech</name>
    <dbReference type="NCBI Taxonomy" id="6412"/>
    <lineage>
        <taxon>Eukaryota</taxon>
        <taxon>Metazoa</taxon>
        <taxon>Spiralia</taxon>
        <taxon>Lophotrochozoa</taxon>
        <taxon>Annelida</taxon>
        <taxon>Clitellata</taxon>
        <taxon>Hirudinea</taxon>
        <taxon>Rhynchobdellida</taxon>
        <taxon>Glossiphoniidae</taxon>
        <taxon>Helobdella</taxon>
    </lineage>
</organism>
<reference evidence="4" key="1">
    <citation type="submission" date="2012-12" db="EMBL/GenBank/DDBJ databases">
        <authorList>
            <person name="Hellsten U."/>
            <person name="Grimwood J."/>
            <person name="Chapman J.A."/>
            <person name="Shapiro H."/>
            <person name="Aerts A."/>
            <person name="Otillar R.P."/>
            <person name="Terry A.Y."/>
            <person name="Boore J.L."/>
            <person name="Simakov O."/>
            <person name="Marletaz F."/>
            <person name="Cho S.-J."/>
            <person name="Edsinger-Gonzales E."/>
            <person name="Havlak P."/>
            <person name="Kuo D.-H."/>
            <person name="Larsson T."/>
            <person name="Lv J."/>
            <person name="Arendt D."/>
            <person name="Savage R."/>
            <person name="Osoegawa K."/>
            <person name="de Jong P."/>
            <person name="Lindberg D.R."/>
            <person name="Seaver E.C."/>
            <person name="Weisblat D.A."/>
            <person name="Putnam N.H."/>
            <person name="Grigoriev I.V."/>
            <person name="Rokhsar D.S."/>
        </authorList>
    </citation>
    <scope>NUCLEOTIDE SEQUENCE</scope>
</reference>
<feature type="compositionally biased region" description="Low complexity" evidence="1">
    <location>
        <begin position="92"/>
        <end position="103"/>
    </location>
</feature>
<sequence>MSGCCSDQEIKCLSHFPIVFHYVGPEMYLIKYLERGNFQSVCVGGPEKCELLKQNFLFQQHLHHLELQHRKEGTSCYFSPRRRYQAGFTRRNNNNNINNNNNNNDDDDDGSYYIRERLVSMAHEDGLLKFNGTILNEDNMKKMKL</sequence>
<dbReference type="HOGENOM" id="CLU_1788942_0_0_1"/>
<dbReference type="EMBL" id="AMQM01004374">
    <property type="status" value="NOT_ANNOTATED_CDS"/>
    <property type="molecule type" value="Genomic_DNA"/>
</dbReference>
<dbReference type="KEGG" id="hro:HELRODRAFT_172835"/>
<evidence type="ECO:0000313" key="3">
    <source>
        <dbReference type="EnsemblMetazoa" id="HelroP172835"/>
    </source>
</evidence>
<dbReference type="GeneID" id="20204247"/>
<dbReference type="CTD" id="20204247"/>
<dbReference type="RefSeq" id="XP_009017714.1">
    <property type="nucleotide sequence ID" value="XM_009019466.1"/>
</dbReference>
<reference evidence="2 4" key="2">
    <citation type="journal article" date="2013" name="Nature">
        <title>Insights into bilaterian evolution from three spiralian genomes.</title>
        <authorList>
            <person name="Simakov O."/>
            <person name="Marletaz F."/>
            <person name="Cho S.J."/>
            <person name="Edsinger-Gonzales E."/>
            <person name="Havlak P."/>
            <person name="Hellsten U."/>
            <person name="Kuo D.H."/>
            <person name="Larsson T."/>
            <person name="Lv J."/>
            <person name="Arendt D."/>
            <person name="Savage R."/>
            <person name="Osoegawa K."/>
            <person name="de Jong P."/>
            <person name="Grimwood J."/>
            <person name="Chapman J.A."/>
            <person name="Shapiro H."/>
            <person name="Aerts A."/>
            <person name="Otillar R.P."/>
            <person name="Terry A.Y."/>
            <person name="Boore J.L."/>
            <person name="Grigoriev I.V."/>
            <person name="Lindberg D.R."/>
            <person name="Seaver E.C."/>
            <person name="Weisblat D.A."/>
            <person name="Putnam N.H."/>
            <person name="Rokhsar D.S."/>
        </authorList>
    </citation>
    <scope>NUCLEOTIDE SEQUENCE</scope>
</reference>
<evidence type="ECO:0000313" key="2">
    <source>
        <dbReference type="EMBL" id="ESO04445.1"/>
    </source>
</evidence>
<proteinExistence type="predicted"/>
<name>T1F5Z8_HELRO</name>
<feature type="region of interest" description="Disordered" evidence="1">
    <location>
        <begin position="90"/>
        <end position="109"/>
    </location>
</feature>
<reference evidence="3" key="3">
    <citation type="submission" date="2015-06" db="UniProtKB">
        <authorList>
            <consortium name="EnsemblMetazoa"/>
        </authorList>
    </citation>
    <scope>IDENTIFICATION</scope>
</reference>
<protein>
    <submittedName>
        <fullName evidence="2 3">Uncharacterized protein</fullName>
    </submittedName>
</protein>
<evidence type="ECO:0000256" key="1">
    <source>
        <dbReference type="SAM" id="MobiDB-lite"/>
    </source>
</evidence>
<evidence type="ECO:0000313" key="4">
    <source>
        <dbReference type="Proteomes" id="UP000015101"/>
    </source>
</evidence>
<keyword evidence="4" id="KW-1185">Reference proteome</keyword>
<accession>T1F5Z8</accession>